<name>A0A2G9I574_9LAMI</name>
<protein>
    <submittedName>
        <fullName evidence="2">Uncharacterized protein</fullName>
    </submittedName>
</protein>
<dbReference type="AlphaFoldDB" id="A0A2G9I574"/>
<dbReference type="EMBL" id="NKXS01000341">
    <property type="protein sequence ID" value="PIN24915.1"/>
    <property type="molecule type" value="Genomic_DNA"/>
</dbReference>
<accession>A0A2G9I574</accession>
<comment type="caution">
    <text evidence="2">The sequence shown here is derived from an EMBL/GenBank/DDBJ whole genome shotgun (WGS) entry which is preliminary data.</text>
</comment>
<sequence length="88" mass="10446">MDCMDHVRILIVIYALFIRTMVCVCLLYVASFLRAGEGRRRRLRTRARWSMISRLPDQLKHIREMVELSDQACIHNVRMDRGVTEPTR</sequence>
<keyword evidence="1" id="KW-0472">Membrane</keyword>
<feature type="transmembrane region" description="Helical" evidence="1">
    <location>
        <begin position="6"/>
        <end position="33"/>
    </location>
</feature>
<reference evidence="3" key="1">
    <citation type="journal article" date="2018" name="Gigascience">
        <title>Genome assembly of the Pink Ipe (Handroanthus impetiginosus, Bignoniaceae), a highly valued, ecologically keystone Neotropical timber forest tree.</title>
        <authorList>
            <person name="Silva-Junior O.B."/>
            <person name="Grattapaglia D."/>
            <person name="Novaes E."/>
            <person name="Collevatti R.G."/>
        </authorList>
    </citation>
    <scope>NUCLEOTIDE SEQUENCE [LARGE SCALE GENOMIC DNA]</scope>
    <source>
        <strain evidence="3">cv. UFG-1</strain>
    </source>
</reference>
<evidence type="ECO:0000256" key="1">
    <source>
        <dbReference type="SAM" id="Phobius"/>
    </source>
</evidence>
<dbReference type="Proteomes" id="UP000231279">
    <property type="component" value="Unassembled WGS sequence"/>
</dbReference>
<evidence type="ECO:0000313" key="3">
    <source>
        <dbReference type="Proteomes" id="UP000231279"/>
    </source>
</evidence>
<keyword evidence="3" id="KW-1185">Reference proteome</keyword>
<keyword evidence="1" id="KW-0812">Transmembrane</keyword>
<proteinExistence type="predicted"/>
<evidence type="ECO:0000313" key="2">
    <source>
        <dbReference type="EMBL" id="PIN24915.1"/>
    </source>
</evidence>
<organism evidence="2 3">
    <name type="scientific">Handroanthus impetiginosus</name>
    <dbReference type="NCBI Taxonomy" id="429701"/>
    <lineage>
        <taxon>Eukaryota</taxon>
        <taxon>Viridiplantae</taxon>
        <taxon>Streptophyta</taxon>
        <taxon>Embryophyta</taxon>
        <taxon>Tracheophyta</taxon>
        <taxon>Spermatophyta</taxon>
        <taxon>Magnoliopsida</taxon>
        <taxon>eudicotyledons</taxon>
        <taxon>Gunneridae</taxon>
        <taxon>Pentapetalae</taxon>
        <taxon>asterids</taxon>
        <taxon>lamiids</taxon>
        <taxon>Lamiales</taxon>
        <taxon>Bignoniaceae</taxon>
        <taxon>Crescentiina</taxon>
        <taxon>Tabebuia alliance</taxon>
        <taxon>Handroanthus</taxon>
    </lineage>
</organism>
<gene>
    <name evidence="2" type="ORF">CDL12_02343</name>
</gene>
<keyword evidence="1" id="KW-1133">Transmembrane helix</keyword>